<dbReference type="GO" id="GO:0016301">
    <property type="term" value="F:kinase activity"/>
    <property type="evidence" value="ECO:0007669"/>
    <property type="project" value="UniProtKB-KW"/>
</dbReference>
<keyword evidence="3" id="KW-1185">Reference proteome</keyword>
<dbReference type="CDD" id="cd24082">
    <property type="entry name" value="ASKHA_NBD_GspK-like"/>
    <property type="match status" value="1"/>
</dbReference>
<dbReference type="RefSeq" id="WP_107272427.1">
    <property type="nucleotide sequence ID" value="NZ_PYMA01000016.1"/>
</dbReference>
<dbReference type="Gene3D" id="3.30.420.40">
    <property type="match status" value="2"/>
</dbReference>
<dbReference type="AlphaFoldDB" id="A0A2T3NN87"/>
<dbReference type="InterPro" id="IPR002731">
    <property type="entry name" value="ATPase_BadF"/>
</dbReference>
<keyword evidence="2" id="KW-0418">Kinase</keyword>
<sequence length="301" mass="32373">MITHFIAIDGGGTKTALRLTPKDPLTTDQTSEHVFGPSSLTQNGDKAISTIKQAIHTCLHQHQLTNEQVGIVIGVAGAGNTELKSKLEGALSCFPHCKVMTDAYISLIGANHAKPINCIAVGTGTVATQLDHDGQTTLYGGWGFPIGDEGGGAWIGFNAVQYLIESLESKRESTTHKNDQQALLTKTLTPIVGGRRDQLLTWLKSASASNYAQLAPVVINCAEQGCRSSQGILARGTKHIEQLAIKCCKNNNLDIVFLGGLSHYYQHQLPEHWQQRIIKPKGNALDGATLLARKFAGDIDE</sequence>
<accession>A0A2T3NN87</accession>
<proteinExistence type="predicted"/>
<dbReference type="PANTHER" id="PTHR43190:SF3">
    <property type="entry name" value="N-ACETYL-D-GLUCOSAMINE KINASE"/>
    <property type="match status" value="1"/>
</dbReference>
<evidence type="ECO:0000313" key="3">
    <source>
        <dbReference type="Proteomes" id="UP000241771"/>
    </source>
</evidence>
<dbReference type="SUPFAM" id="SSF53067">
    <property type="entry name" value="Actin-like ATPase domain"/>
    <property type="match status" value="2"/>
</dbReference>
<dbReference type="Proteomes" id="UP000241771">
    <property type="component" value="Unassembled WGS sequence"/>
</dbReference>
<protein>
    <submittedName>
        <fullName evidence="2">N-acetylglucosamine kinase</fullName>
    </submittedName>
</protein>
<feature type="domain" description="ATPase BadF/BadG/BcrA/BcrD type" evidence="1">
    <location>
        <begin position="8"/>
        <end position="291"/>
    </location>
</feature>
<dbReference type="InterPro" id="IPR052519">
    <property type="entry name" value="Euk-type_GlcNAc_Kinase"/>
</dbReference>
<reference evidence="2 3" key="1">
    <citation type="submission" date="2018-01" db="EMBL/GenBank/DDBJ databases">
        <title>Whole genome sequencing of Histamine producing bacteria.</title>
        <authorList>
            <person name="Butler K."/>
        </authorList>
    </citation>
    <scope>NUCLEOTIDE SEQUENCE [LARGE SCALE GENOMIC DNA]</scope>
    <source>
        <strain evidence="2 3">DSM 100436</strain>
    </source>
</reference>
<keyword evidence="2" id="KW-0808">Transferase</keyword>
<comment type="caution">
    <text evidence="2">The sequence shown here is derived from an EMBL/GenBank/DDBJ whole genome shotgun (WGS) entry which is preliminary data.</text>
</comment>
<dbReference type="InterPro" id="IPR043129">
    <property type="entry name" value="ATPase_NBD"/>
</dbReference>
<gene>
    <name evidence="2" type="ORF">C9I98_20480</name>
</gene>
<evidence type="ECO:0000313" key="2">
    <source>
        <dbReference type="EMBL" id="PSW16923.1"/>
    </source>
</evidence>
<evidence type="ECO:0000259" key="1">
    <source>
        <dbReference type="Pfam" id="PF01869"/>
    </source>
</evidence>
<dbReference type="Pfam" id="PF01869">
    <property type="entry name" value="BcrAD_BadFG"/>
    <property type="match status" value="1"/>
</dbReference>
<dbReference type="EMBL" id="PYMA01000016">
    <property type="protein sequence ID" value="PSW16923.1"/>
    <property type="molecule type" value="Genomic_DNA"/>
</dbReference>
<organism evidence="2 3">
    <name type="scientific">Photobacterium sanctipauli</name>
    <dbReference type="NCBI Taxonomy" id="1342794"/>
    <lineage>
        <taxon>Bacteria</taxon>
        <taxon>Pseudomonadati</taxon>
        <taxon>Pseudomonadota</taxon>
        <taxon>Gammaproteobacteria</taxon>
        <taxon>Vibrionales</taxon>
        <taxon>Vibrionaceae</taxon>
        <taxon>Photobacterium</taxon>
    </lineage>
</organism>
<dbReference type="PANTHER" id="PTHR43190">
    <property type="entry name" value="N-ACETYL-D-GLUCOSAMINE KINASE"/>
    <property type="match status" value="1"/>
</dbReference>
<name>A0A2T3NN87_9GAMM</name>